<evidence type="ECO:0000256" key="1">
    <source>
        <dbReference type="ARBA" id="ARBA00009179"/>
    </source>
</evidence>
<dbReference type="PANTHER" id="PTHR32060:SF30">
    <property type="entry name" value="CARBOXY-TERMINAL PROCESSING PROTEASE CTPA"/>
    <property type="match status" value="1"/>
</dbReference>
<keyword evidence="4 5" id="KW-0720">Serine protease</keyword>
<dbReference type="Gene3D" id="3.90.226.10">
    <property type="entry name" value="2-enoyl-CoA Hydratase, Chain A, domain 1"/>
    <property type="match status" value="1"/>
</dbReference>
<keyword evidence="3 5" id="KW-0378">Hydrolase</keyword>
<dbReference type="CDD" id="cd07560">
    <property type="entry name" value="Peptidase_S41_CPP"/>
    <property type="match status" value="1"/>
</dbReference>
<gene>
    <name evidence="9" type="ORF">R77569_04829</name>
    <name evidence="8" type="ORF">R77591_04112</name>
</gene>
<dbReference type="FunFam" id="2.30.42.10:FF:000063">
    <property type="entry name" value="Peptidase, S41 family"/>
    <property type="match status" value="1"/>
</dbReference>
<comment type="caution">
    <text evidence="8">The sequence shown here is derived from an EMBL/GenBank/DDBJ whole genome shotgun (WGS) entry which is preliminary data.</text>
</comment>
<evidence type="ECO:0000256" key="5">
    <source>
        <dbReference type="RuleBase" id="RU004404"/>
    </source>
</evidence>
<dbReference type="Pfam" id="PF22694">
    <property type="entry name" value="CtpB_N-like"/>
    <property type="match status" value="1"/>
</dbReference>
<dbReference type="InterPro" id="IPR005151">
    <property type="entry name" value="Tail-specific_protease"/>
</dbReference>
<evidence type="ECO:0000313" key="8">
    <source>
        <dbReference type="EMBL" id="CAJ0693598.1"/>
    </source>
</evidence>
<dbReference type="AlphaFoldDB" id="A0AAD2EPM7"/>
<protein>
    <recommendedName>
        <fullName evidence="7">PDZ domain-containing protein</fullName>
    </recommendedName>
</protein>
<dbReference type="SUPFAM" id="SSF52096">
    <property type="entry name" value="ClpP/crotonase"/>
    <property type="match status" value="1"/>
</dbReference>
<dbReference type="Pfam" id="PF03572">
    <property type="entry name" value="Peptidase_S41"/>
    <property type="match status" value="1"/>
</dbReference>
<keyword evidence="2 5" id="KW-0645">Protease</keyword>
<dbReference type="Pfam" id="PF13180">
    <property type="entry name" value="PDZ_2"/>
    <property type="match status" value="1"/>
</dbReference>
<sequence length="550" mass="60016">MFIYRPTVRSRHMRTSLKNISLIAIGLVTGVLATLQLSATAQNATVGPLPLEKLRLMADIFGQIKREYVEPVDDDKLLTEAIKGMVASLDPHSAYLDKKDFQELQEGTQGRFAGLGIEISQEEGLVKVINPIEDTPAFRAGVQPGDLITRIDDKPVRGMPLEQAVKRMRGAPGTKVTLTIYRKKEERTFPLTITRAEIQVQSVKAKLLGDGIAWVRITSFQERTVPDLAKKLNDLAKQDGHLKGLILDLRNNGGGVLQAAVGVSAAFLPPDVTVVSTNGQVPDAKRTYKTTFANYRLSNFDSDPLANLDPEFKTVPIIVLTNAYTASASEIVAGALQDHHRAKTMGKTTFGKGSVQTVRPLSNDTGIKLTIAYYYTPSGKSIQAKGIRPDIPVDQNPEGDPDDALITREIDTERHLHNKQESEEAEMTEREKRRVEELRRLEEENAKKTPEQREKERNKKPIEFGSADDFMLQQAIADLKGQPVKRSKSVLESAAAAVPDKAVKSPAAKESSQPAKLPKGKAAPASEPAAPKPNGPASGVQPAPEPTGAR</sequence>
<dbReference type="GO" id="GO:0006508">
    <property type="term" value="P:proteolysis"/>
    <property type="evidence" value="ECO:0007669"/>
    <property type="project" value="UniProtKB-KW"/>
</dbReference>
<evidence type="ECO:0000313" key="9">
    <source>
        <dbReference type="EMBL" id="CAJ0898602.1"/>
    </source>
</evidence>
<dbReference type="NCBIfam" id="TIGR00225">
    <property type="entry name" value="prc"/>
    <property type="match status" value="1"/>
</dbReference>
<name>A0AAD2EPM7_9RALS</name>
<evidence type="ECO:0000313" key="10">
    <source>
        <dbReference type="Proteomes" id="UP001190002"/>
    </source>
</evidence>
<evidence type="ECO:0000256" key="6">
    <source>
        <dbReference type="SAM" id="MobiDB-lite"/>
    </source>
</evidence>
<feature type="domain" description="PDZ" evidence="7">
    <location>
        <begin position="101"/>
        <end position="183"/>
    </location>
</feature>
<feature type="region of interest" description="Disordered" evidence="6">
    <location>
        <begin position="413"/>
        <end position="466"/>
    </location>
</feature>
<evidence type="ECO:0000256" key="3">
    <source>
        <dbReference type="ARBA" id="ARBA00022801"/>
    </source>
</evidence>
<dbReference type="SMART" id="SM00228">
    <property type="entry name" value="PDZ"/>
    <property type="match status" value="1"/>
</dbReference>
<dbReference type="SUPFAM" id="SSF50156">
    <property type="entry name" value="PDZ domain-like"/>
    <property type="match status" value="1"/>
</dbReference>
<keyword evidence="11" id="KW-1185">Reference proteome</keyword>
<dbReference type="PROSITE" id="PS50106">
    <property type="entry name" value="PDZ"/>
    <property type="match status" value="1"/>
</dbReference>
<feature type="region of interest" description="Disordered" evidence="6">
    <location>
        <begin position="480"/>
        <end position="550"/>
    </location>
</feature>
<dbReference type="GO" id="GO:0030288">
    <property type="term" value="C:outer membrane-bounded periplasmic space"/>
    <property type="evidence" value="ECO:0007669"/>
    <property type="project" value="TreeGrafter"/>
</dbReference>
<dbReference type="GO" id="GO:0008236">
    <property type="term" value="F:serine-type peptidase activity"/>
    <property type="evidence" value="ECO:0007669"/>
    <property type="project" value="UniProtKB-KW"/>
</dbReference>
<comment type="similarity">
    <text evidence="1 5">Belongs to the peptidase S41A family.</text>
</comment>
<dbReference type="InterPro" id="IPR036034">
    <property type="entry name" value="PDZ_sf"/>
</dbReference>
<dbReference type="EMBL" id="CAUDKV010000033">
    <property type="protein sequence ID" value="CAJ0898602.1"/>
    <property type="molecule type" value="Genomic_DNA"/>
</dbReference>
<dbReference type="PANTHER" id="PTHR32060">
    <property type="entry name" value="TAIL-SPECIFIC PROTEASE"/>
    <property type="match status" value="1"/>
</dbReference>
<evidence type="ECO:0000313" key="11">
    <source>
        <dbReference type="Proteomes" id="UP001190452"/>
    </source>
</evidence>
<dbReference type="InterPro" id="IPR001478">
    <property type="entry name" value="PDZ"/>
</dbReference>
<reference evidence="8 11" key="1">
    <citation type="submission" date="2023-07" db="EMBL/GenBank/DDBJ databases">
        <authorList>
            <person name="Peeters C."/>
        </authorList>
    </citation>
    <scope>NUCLEOTIDE SEQUENCE</scope>
    <source>
        <strain evidence="9 11">R-77569</strain>
        <strain evidence="8">R-77591</strain>
    </source>
</reference>
<dbReference type="GO" id="GO:0007165">
    <property type="term" value="P:signal transduction"/>
    <property type="evidence" value="ECO:0007669"/>
    <property type="project" value="TreeGrafter"/>
</dbReference>
<dbReference type="CDD" id="cd06782">
    <property type="entry name" value="cpPDZ_CPP-like"/>
    <property type="match status" value="1"/>
</dbReference>
<evidence type="ECO:0000256" key="4">
    <source>
        <dbReference type="ARBA" id="ARBA00022825"/>
    </source>
</evidence>
<dbReference type="InterPro" id="IPR055210">
    <property type="entry name" value="CtpA/B_N"/>
</dbReference>
<evidence type="ECO:0000256" key="2">
    <source>
        <dbReference type="ARBA" id="ARBA00022670"/>
    </source>
</evidence>
<dbReference type="EMBL" id="CATVXE010000022">
    <property type="protein sequence ID" value="CAJ0693598.1"/>
    <property type="molecule type" value="Genomic_DNA"/>
</dbReference>
<organism evidence="8 10">
    <name type="scientific">Ralstonia mannitolilytica</name>
    <dbReference type="NCBI Taxonomy" id="105219"/>
    <lineage>
        <taxon>Bacteria</taxon>
        <taxon>Pseudomonadati</taxon>
        <taxon>Pseudomonadota</taxon>
        <taxon>Betaproteobacteria</taxon>
        <taxon>Burkholderiales</taxon>
        <taxon>Burkholderiaceae</taxon>
        <taxon>Ralstonia</taxon>
    </lineage>
</organism>
<dbReference type="Gene3D" id="3.30.750.44">
    <property type="match status" value="1"/>
</dbReference>
<dbReference type="FunFam" id="3.30.750.44:FF:000001">
    <property type="entry name" value="S41 family peptidase"/>
    <property type="match status" value="1"/>
</dbReference>
<dbReference type="Proteomes" id="UP001190002">
    <property type="component" value="Unassembled WGS sequence"/>
</dbReference>
<proteinExistence type="inferred from homology"/>
<evidence type="ECO:0000259" key="7">
    <source>
        <dbReference type="PROSITE" id="PS50106"/>
    </source>
</evidence>
<dbReference type="GO" id="GO:0004175">
    <property type="term" value="F:endopeptidase activity"/>
    <property type="evidence" value="ECO:0007669"/>
    <property type="project" value="TreeGrafter"/>
</dbReference>
<feature type="compositionally biased region" description="Low complexity" evidence="6">
    <location>
        <begin position="514"/>
        <end position="529"/>
    </location>
</feature>
<dbReference type="Gene3D" id="2.30.42.10">
    <property type="match status" value="1"/>
</dbReference>
<dbReference type="Proteomes" id="UP001190452">
    <property type="component" value="Unassembled WGS sequence"/>
</dbReference>
<dbReference type="InterPro" id="IPR029045">
    <property type="entry name" value="ClpP/crotonase-like_dom_sf"/>
</dbReference>
<feature type="compositionally biased region" description="Basic and acidic residues" evidence="6">
    <location>
        <begin position="413"/>
        <end position="462"/>
    </location>
</feature>
<dbReference type="SMART" id="SM00245">
    <property type="entry name" value="TSPc"/>
    <property type="match status" value="1"/>
</dbReference>
<accession>A0AAD2EPM7</accession>
<dbReference type="InterPro" id="IPR004447">
    <property type="entry name" value="Peptidase_S41A"/>
</dbReference>